<evidence type="ECO:0000256" key="1">
    <source>
        <dbReference type="SAM" id="MobiDB-lite"/>
    </source>
</evidence>
<name>A0A3M7PN73_BRAPC</name>
<accession>A0A3M7PN73</accession>
<feature type="compositionally biased region" description="Basic and acidic residues" evidence="1">
    <location>
        <begin position="45"/>
        <end position="57"/>
    </location>
</feature>
<keyword evidence="3" id="KW-1185">Reference proteome</keyword>
<dbReference type="EMBL" id="REGN01009852">
    <property type="protein sequence ID" value="RNA00225.1"/>
    <property type="molecule type" value="Genomic_DNA"/>
</dbReference>
<comment type="caution">
    <text evidence="2">The sequence shown here is derived from an EMBL/GenBank/DDBJ whole genome shotgun (WGS) entry which is preliminary data.</text>
</comment>
<dbReference type="Proteomes" id="UP000276133">
    <property type="component" value="Unassembled WGS sequence"/>
</dbReference>
<organism evidence="2 3">
    <name type="scientific">Brachionus plicatilis</name>
    <name type="common">Marine rotifer</name>
    <name type="synonym">Brachionus muelleri</name>
    <dbReference type="NCBI Taxonomy" id="10195"/>
    <lineage>
        <taxon>Eukaryota</taxon>
        <taxon>Metazoa</taxon>
        <taxon>Spiralia</taxon>
        <taxon>Gnathifera</taxon>
        <taxon>Rotifera</taxon>
        <taxon>Eurotatoria</taxon>
        <taxon>Monogononta</taxon>
        <taxon>Pseudotrocha</taxon>
        <taxon>Ploima</taxon>
        <taxon>Brachionidae</taxon>
        <taxon>Brachionus</taxon>
    </lineage>
</organism>
<feature type="region of interest" description="Disordered" evidence="1">
    <location>
        <begin position="45"/>
        <end position="70"/>
    </location>
</feature>
<protein>
    <submittedName>
        <fullName evidence="2">Uncharacterized protein</fullName>
    </submittedName>
</protein>
<evidence type="ECO:0000313" key="2">
    <source>
        <dbReference type="EMBL" id="RNA00225.1"/>
    </source>
</evidence>
<sequence length="70" mass="8200">MSKEITELETFLRNDLHLDISTTDGSQTFKCNECQLEISAENKAKREEVVDVKEKGKLRMSKNTKRRRKN</sequence>
<dbReference type="AlphaFoldDB" id="A0A3M7PN73"/>
<proteinExistence type="predicted"/>
<reference evidence="2 3" key="1">
    <citation type="journal article" date="2018" name="Sci. Rep.">
        <title>Genomic signatures of local adaptation to the degree of environmental predictability in rotifers.</title>
        <authorList>
            <person name="Franch-Gras L."/>
            <person name="Hahn C."/>
            <person name="Garcia-Roger E.M."/>
            <person name="Carmona M.J."/>
            <person name="Serra M."/>
            <person name="Gomez A."/>
        </authorList>
    </citation>
    <scope>NUCLEOTIDE SEQUENCE [LARGE SCALE GENOMIC DNA]</scope>
    <source>
        <strain evidence="2">HYR1</strain>
    </source>
</reference>
<feature type="compositionally biased region" description="Basic residues" evidence="1">
    <location>
        <begin position="58"/>
        <end position="70"/>
    </location>
</feature>
<gene>
    <name evidence="2" type="ORF">BpHYR1_018375</name>
</gene>
<evidence type="ECO:0000313" key="3">
    <source>
        <dbReference type="Proteomes" id="UP000276133"/>
    </source>
</evidence>